<dbReference type="Gene3D" id="3.40.50.300">
    <property type="entry name" value="P-loop containing nucleotide triphosphate hydrolases"/>
    <property type="match status" value="1"/>
</dbReference>
<dbReference type="InterPro" id="IPR032704">
    <property type="entry name" value="Cms1"/>
</dbReference>
<organism evidence="1 2">
    <name type="scientific">Trichodelitschia bisporula</name>
    <dbReference type="NCBI Taxonomy" id="703511"/>
    <lineage>
        <taxon>Eukaryota</taxon>
        <taxon>Fungi</taxon>
        <taxon>Dikarya</taxon>
        <taxon>Ascomycota</taxon>
        <taxon>Pezizomycotina</taxon>
        <taxon>Dothideomycetes</taxon>
        <taxon>Dothideomycetes incertae sedis</taxon>
        <taxon>Phaeotrichales</taxon>
        <taxon>Phaeotrichaceae</taxon>
        <taxon>Trichodelitschia</taxon>
    </lineage>
</organism>
<accession>A0A6G1HNG1</accession>
<dbReference type="InterPro" id="IPR027417">
    <property type="entry name" value="P-loop_NTPase"/>
</dbReference>
<keyword evidence="2" id="KW-1185">Reference proteome</keyword>
<reference evidence="1" key="1">
    <citation type="journal article" date="2020" name="Stud. Mycol.">
        <title>101 Dothideomycetes genomes: a test case for predicting lifestyles and emergence of pathogens.</title>
        <authorList>
            <person name="Haridas S."/>
            <person name="Albert R."/>
            <person name="Binder M."/>
            <person name="Bloem J."/>
            <person name="Labutti K."/>
            <person name="Salamov A."/>
            <person name="Andreopoulos B."/>
            <person name="Baker S."/>
            <person name="Barry K."/>
            <person name="Bills G."/>
            <person name="Bluhm B."/>
            <person name="Cannon C."/>
            <person name="Castanera R."/>
            <person name="Culley D."/>
            <person name="Daum C."/>
            <person name="Ezra D."/>
            <person name="Gonzalez J."/>
            <person name="Henrissat B."/>
            <person name="Kuo A."/>
            <person name="Liang C."/>
            <person name="Lipzen A."/>
            <person name="Lutzoni F."/>
            <person name="Magnuson J."/>
            <person name="Mondo S."/>
            <person name="Nolan M."/>
            <person name="Ohm R."/>
            <person name="Pangilinan J."/>
            <person name="Park H.-J."/>
            <person name="Ramirez L."/>
            <person name="Alfaro M."/>
            <person name="Sun H."/>
            <person name="Tritt A."/>
            <person name="Yoshinaga Y."/>
            <person name="Zwiers L.-H."/>
            <person name="Turgeon B."/>
            <person name="Goodwin S."/>
            <person name="Spatafora J."/>
            <person name="Crous P."/>
            <person name="Grigoriev I."/>
        </authorList>
    </citation>
    <scope>NUCLEOTIDE SEQUENCE</scope>
    <source>
        <strain evidence="1">CBS 262.69</strain>
    </source>
</reference>
<proteinExistence type="predicted"/>
<dbReference type="PANTHER" id="PTHR24030">
    <property type="entry name" value="PROTEIN CMSS1"/>
    <property type="match status" value="1"/>
</dbReference>
<dbReference type="Proteomes" id="UP000799640">
    <property type="component" value="Unassembled WGS sequence"/>
</dbReference>
<dbReference type="GO" id="GO:0005634">
    <property type="term" value="C:nucleus"/>
    <property type="evidence" value="ECO:0007669"/>
    <property type="project" value="TreeGrafter"/>
</dbReference>
<dbReference type="PANTHER" id="PTHR24030:SF0">
    <property type="entry name" value="PROTEIN CMSS1"/>
    <property type="match status" value="1"/>
</dbReference>
<evidence type="ECO:0000313" key="2">
    <source>
        <dbReference type="Proteomes" id="UP000799640"/>
    </source>
</evidence>
<evidence type="ECO:0000313" key="1">
    <source>
        <dbReference type="EMBL" id="KAF2397441.1"/>
    </source>
</evidence>
<dbReference type="Pfam" id="PF14617">
    <property type="entry name" value="CMS1"/>
    <property type="match status" value="1"/>
</dbReference>
<dbReference type="OrthoDB" id="1929311at2759"/>
<gene>
    <name evidence="1" type="ORF">EJ06DRAFT_533044</name>
</gene>
<name>A0A6G1HNG1_9PEZI</name>
<protein>
    <submittedName>
        <fullName evidence="1">Uncharacterized protein</fullName>
    </submittedName>
</protein>
<dbReference type="AlphaFoldDB" id="A0A6G1HNG1"/>
<dbReference type="EMBL" id="ML996703">
    <property type="protein sequence ID" value="KAF2397441.1"/>
    <property type="molecule type" value="Genomic_DNA"/>
</dbReference>
<sequence length="215" mass="24074">MDLTLGVNTALGHLDSAMLVEHIAARTRRFEPDLSGVEYEDLRVPVRAIQDSTAWEEKRETKHWPEFLEMFKDKKEKLSVAPKAPGAPHTLIITASGIRAADVVRAVKGLGGKEGGVAKLFAKHIKLKEAVESCRKMRMTIGVGTPQRIFDVLDEGALSTQHLKRICIDASYIDLKKRGILDMKDTQVPLIKLLTRTDLKERYEADVAPVKLLFY</sequence>
<dbReference type="GO" id="GO:0030686">
    <property type="term" value="C:90S preribosome"/>
    <property type="evidence" value="ECO:0007669"/>
    <property type="project" value="TreeGrafter"/>
</dbReference>